<dbReference type="RefSeq" id="WP_203998482.1">
    <property type="nucleotide sequence ID" value="NZ_BOPG01000034.1"/>
</dbReference>
<evidence type="ECO:0000313" key="2">
    <source>
        <dbReference type="EMBL" id="GIJ58147.1"/>
    </source>
</evidence>
<evidence type="ECO:0000313" key="3">
    <source>
        <dbReference type="Proteomes" id="UP000612585"/>
    </source>
</evidence>
<keyword evidence="2" id="KW-0723">Serine/threonine-protein kinase</keyword>
<evidence type="ECO:0000259" key="1">
    <source>
        <dbReference type="Pfam" id="PF13581"/>
    </source>
</evidence>
<dbReference type="Proteomes" id="UP000612585">
    <property type="component" value="Unassembled WGS sequence"/>
</dbReference>
<dbReference type="GO" id="GO:0004674">
    <property type="term" value="F:protein serine/threonine kinase activity"/>
    <property type="evidence" value="ECO:0007669"/>
    <property type="project" value="UniProtKB-KW"/>
</dbReference>
<keyword evidence="3" id="KW-1185">Reference proteome</keyword>
<name>A0A8J3Z847_9ACTN</name>
<feature type="domain" description="Histidine kinase/HSP90-like ATPase" evidence="1">
    <location>
        <begin position="25"/>
        <end position="141"/>
    </location>
</feature>
<gene>
    <name evidence="2" type="ORF">Vau01_056630</name>
</gene>
<reference evidence="2" key="1">
    <citation type="submission" date="2021-01" db="EMBL/GenBank/DDBJ databases">
        <title>Whole genome shotgun sequence of Virgisporangium aurantiacum NBRC 16421.</title>
        <authorList>
            <person name="Komaki H."/>
            <person name="Tamura T."/>
        </authorList>
    </citation>
    <scope>NUCLEOTIDE SEQUENCE</scope>
    <source>
        <strain evidence="2">NBRC 16421</strain>
    </source>
</reference>
<organism evidence="2 3">
    <name type="scientific">Virgisporangium aurantiacum</name>
    <dbReference type="NCBI Taxonomy" id="175570"/>
    <lineage>
        <taxon>Bacteria</taxon>
        <taxon>Bacillati</taxon>
        <taxon>Actinomycetota</taxon>
        <taxon>Actinomycetes</taxon>
        <taxon>Micromonosporales</taxon>
        <taxon>Micromonosporaceae</taxon>
        <taxon>Virgisporangium</taxon>
    </lineage>
</organism>
<dbReference type="SUPFAM" id="SSF55874">
    <property type="entry name" value="ATPase domain of HSP90 chaperone/DNA topoisomerase II/histidine kinase"/>
    <property type="match status" value="1"/>
</dbReference>
<proteinExistence type="predicted"/>
<dbReference type="InterPro" id="IPR036890">
    <property type="entry name" value="HATPase_C_sf"/>
</dbReference>
<dbReference type="InterPro" id="IPR003594">
    <property type="entry name" value="HATPase_dom"/>
</dbReference>
<dbReference type="EMBL" id="BOPG01000034">
    <property type="protein sequence ID" value="GIJ58147.1"/>
    <property type="molecule type" value="Genomic_DNA"/>
</dbReference>
<keyword evidence="2" id="KW-0418">Kinase</keyword>
<accession>A0A8J3Z847</accession>
<dbReference type="AlphaFoldDB" id="A0A8J3Z847"/>
<dbReference type="Pfam" id="PF13581">
    <property type="entry name" value="HATPase_c_2"/>
    <property type="match status" value="1"/>
</dbReference>
<sequence length="145" mass="15417">MSTSTDLADPQAHTHTVPIAAEGDLLRVRAVLRAEAREAGLNLTAATKLVTAGSELARNIFRYATHGQGVATIEPAEDHGRRGVRATFRDNGPGIEDMEAAMRDGYSTADSLGLGLPGSRRLVDEFSIESDVGKGTTVTITQWGR</sequence>
<protein>
    <submittedName>
        <fullName evidence="2">Serine/threonine protein kinase</fullName>
    </submittedName>
</protein>
<keyword evidence="2" id="KW-0808">Transferase</keyword>
<dbReference type="Gene3D" id="3.30.565.10">
    <property type="entry name" value="Histidine kinase-like ATPase, C-terminal domain"/>
    <property type="match status" value="1"/>
</dbReference>
<comment type="caution">
    <text evidence="2">The sequence shown here is derived from an EMBL/GenBank/DDBJ whole genome shotgun (WGS) entry which is preliminary data.</text>
</comment>